<sequence>QCRKKWPMAESTKVTQWRGMRPLCEVGGSMHKFERPACTIVVVDGEEGLLELKCLPSKKGLTAEEACKDPKFCCKLEDGGRQCAEFLPALAQAFASRVADETGDGRQ</sequence>
<protein>
    <submittedName>
        <fullName evidence="1">Uncharacterized protein</fullName>
    </submittedName>
</protein>
<evidence type="ECO:0000313" key="1">
    <source>
        <dbReference type="EMBL" id="KAG0417021.1"/>
    </source>
</evidence>
<proteinExistence type="predicted"/>
<dbReference type="Proteomes" id="UP000805193">
    <property type="component" value="Unassembled WGS sequence"/>
</dbReference>
<keyword evidence="2" id="KW-1185">Reference proteome</keyword>
<name>A0AC60PBL9_IXOPE</name>
<comment type="caution">
    <text evidence="1">The sequence shown here is derived from an EMBL/GenBank/DDBJ whole genome shotgun (WGS) entry which is preliminary data.</text>
</comment>
<organism evidence="1 2">
    <name type="scientific">Ixodes persulcatus</name>
    <name type="common">Taiga tick</name>
    <dbReference type="NCBI Taxonomy" id="34615"/>
    <lineage>
        <taxon>Eukaryota</taxon>
        <taxon>Metazoa</taxon>
        <taxon>Ecdysozoa</taxon>
        <taxon>Arthropoda</taxon>
        <taxon>Chelicerata</taxon>
        <taxon>Arachnida</taxon>
        <taxon>Acari</taxon>
        <taxon>Parasitiformes</taxon>
        <taxon>Ixodida</taxon>
        <taxon>Ixodoidea</taxon>
        <taxon>Ixodidae</taxon>
        <taxon>Ixodinae</taxon>
        <taxon>Ixodes</taxon>
    </lineage>
</organism>
<gene>
    <name evidence="1" type="ORF">HPB47_005945</name>
</gene>
<accession>A0AC60PBL9</accession>
<feature type="non-terminal residue" evidence="1">
    <location>
        <position position="1"/>
    </location>
</feature>
<evidence type="ECO:0000313" key="2">
    <source>
        <dbReference type="Proteomes" id="UP000805193"/>
    </source>
</evidence>
<reference evidence="1 2" key="1">
    <citation type="journal article" date="2020" name="Cell">
        <title>Large-Scale Comparative Analyses of Tick Genomes Elucidate Their Genetic Diversity and Vector Capacities.</title>
        <authorList>
            <consortium name="Tick Genome and Microbiome Consortium (TIGMIC)"/>
            <person name="Jia N."/>
            <person name="Wang J."/>
            <person name="Shi W."/>
            <person name="Du L."/>
            <person name="Sun Y."/>
            <person name="Zhan W."/>
            <person name="Jiang J.F."/>
            <person name="Wang Q."/>
            <person name="Zhang B."/>
            <person name="Ji P."/>
            <person name="Bell-Sakyi L."/>
            <person name="Cui X.M."/>
            <person name="Yuan T.T."/>
            <person name="Jiang B.G."/>
            <person name="Yang W.F."/>
            <person name="Lam T.T."/>
            <person name="Chang Q.C."/>
            <person name="Ding S.J."/>
            <person name="Wang X.J."/>
            <person name="Zhu J.G."/>
            <person name="Ruan X.D."/>
            <person name="Zhao L."/>
            <person name="Wei J.T."/>
            <person name="Ye R.Z."/>
            <person name="Que T.C."/>
            <person name="Du C.H."/>
            <person name="Zhou Y.H."/>
            <person name="Cheng J.X."/>
            <person name="Dai P.F."/>
            <person name="Guo W.B."/>
            <person name="Han X.H."/>
            <person name="Huang E.J."/>
            <person name="Li L.F."/>
            <person name="Wei W."/>
            <person name="Gao Y.C."/>
            <person name="Liu J.Z."/>
            <person name="Shao H.Z."/>
            <person name="Wang X."/>
            <person name="Wang C.C."/>
            <person name="Yang T.C."/>
            <person name="Huo Q.B."/>
            <person name="Li W."/>
            <person name="Chen H.Y."/>
            <person name="Chen S.E."/>
            <person name="Zhou L.G."/>
            <person name="Ni X.B."/>
            <person name="Tian J.H."/>
            <person name="Sheng Y."/>
            <person name="Liu T."/>
            <person name="Pan Y.S."/>
            <person name="Xia L.Y."/>
            <person name="Li J."/>
            <person name="Zhao F."/>
            <person name="Cao W.C."/>
        </authorList>
    </citation>
    <scope>NUCLEOTIDE SEQUENCE [LARGE SCALE GENOMIC DNA]</scope>
    <source>
        <strain evidence="1">Iper-2018</strain>
    </source>
</reference>
<dbReference type="EMBL" id="JABSTQ010010896">
    <property type="protein sequence ID" value="KAG0417021.1"/>
    <property type="molecule type" value="Genomic_DNA"/>
</dbReference>